<dbReference type="EMBL" id="CP039126">
    <property type="protein sequence ID" value="QMW78620.1"/>
    <property type="molecule type" value="Genomic_DNA"/>
</dbReference>
<evidence type="ECO:0000313" key="11">
    <source>
        <dbReference type="Proteomes" id="UP000515789"/>
    </source>
</evidence>
<dbReference type="AlphaFoldDB" id="A0A4P6M3X1"/>
<dbReference type="RefSeq" id="WP_018594008.1">
    <property type="nucleotide sequence ID" value="NZ_AP031439.1"/>
</dbReference>
<comment type="cofactor">
    <cofactor evidence="1 4 5">
        <name>pyridoxal 5'-phosphate</name>
        <dbReference type="ChEBI" id="CHEBI:597326"/>
    </cofactor>
</comment>
<dbReference type="Gene3D" id="3.20.20.10">
    <property type="entry name" value="Alanine racemase"/>
    <property type="match status" value="1"/>
</dbReference>
<dbReference type="InterPro" id="IPR020622">
    <property type="entry name" value="Ala_racemase_pyridoxalP-BS"/>
</dbReference>
<evidence type="ECO:0000256" key="5">
    <source>
        <dbReference type="PIRSR" id="PIRSR600821-50"/>
    </source>
</evidence>
<dbReference type="Proteomes" id="UP000515789">
    <property type="component" value="Chromosome"/>
</dbReference>
<dbReference type="FunFam" id="3.20.20.10:FF:000002">
    <property type="entry name" value="Alanine racemase"/>
    <property type="match status" value="1"/>
</dbReference>
<evidence type="ECO:0000256" key="1">
    <source>
        <dbReference type="ARBA" id="ARBA00001933"/>
    </source>
</evidence>
<dbReference type="InterPro" id="IPR001608">
    <property type="entry name" value="Ala_racemase_N"/>
</dbReference>
<dbReference type="InterPro" id="IPR000821">
    <property type="entry name" value="Ala_racemase"/>
</dbReference>
<dbReference type="GO" id="GO:0030632">
    <property type="term" value="P:D-alanine biosynthetic process"/>
    <property type="evidence" value="ECO:0007669"/>
    <property type="project" value="UniProtKB-UniRule"/>
</dbReference>
<proteinExistence type="inferred from homology"/>
<dbReference type="EC" id="5.1.1.1" evidence="4"/>
<evidence type="ECO:0000313" key="9">
    <source>
        <dbReference type="EMBL" id="QMW78620.1"/>
    </source>
</evidence>
<feature type="active site" description="Proton acceptor; specific for D-alanine" evidence="4">
    <location>
        <position position="38"/>
    </location>
</feature>
<evidence type="ECO:0000256" key="4">
    <source>
        <dbReference type="HAMAP-Rule" id="MF_01201"/>
    </source>
</evidence>
<dbReference type="KEGG" id="bpro:PMF13cell1_03749"/>
<dbReference type="GO" id="GO:0030170">
    <property type="term" value="F:pyridoxal phosphate binding"/>
    <property type="evidence" value="ECO:0007669"/>
    <property type="project" value="UniProtKB-UniRule"/>
</dbReference>
<keyword evidence="3 4" id="KW-0413">Isomerase</keyword>
<gene>
    <name evidence="8" type="primary">alr1</name>
    <name evidence="9" type="synonym">alr</name>
    <name evidence="9" type="ORF">E5259_14045</name>
    <name evidence="8" type="ORF">PMF13cell1_03749</name>
</gene>
<organism evidence="8 10">
    <name type="scientific">Blautia producta</name>
    <dbReference type="NCBI Taxonomy" id="33035"/>
    <lineage>
        <taxon>Bacteria</taxon>
        <taxon>Bacillati</taxon>
        <taxon>Bacillota</taxon>
        <taxon>Clostridia</taxon>
        <taxon>Lachnospirales</taxon>
        <taxon>Lachnospiraceae</taxon>
        <taxon>Blautia</taxon>
    </lineage>
</organism>
<dbReference type="HAMAP" id="MF_01201">
    <property type="entry name" value="Ala_racemase"/>
    <property type="match status" value="1"/>
</dbReference>
<dbReference type="SUPFAM" id="SSF51419">
    <property type="entry name" value="PLP-binding barrel"/>
    <property type="match status" value="1"/>
</dbReference>
<dbReference type="GeneID" id="75051158"/>
<reference evidence="9 11" key="2">
    <citation type="submission" date="2019-04" db="EMBL/GenBank/DDBJ databases">
        <authorList>
            <person name="Schori C."/>
            <person name="Ahrens C."/>
        </authorList>
    </citation>
    <scope>NUCLEOTIDE SEQUENCE [LARGE SCALE GENOMIC DNA]</scope>
    <source>
        <strain evidence="9 11">DSM 2950</strain>
    </source>
</reference>
<dbReference type="PROSITE" id="PS00395">
    <property type="entry name" value="ALANINE_RACEMASE"/>
    <property type="match status" value="1"/>
</dbReference>
<comment type="pathway">
    <text evidence="4">Amino-acid biosynthesis; D-alanine biosynthesis; D-alanine from L-alanine: step 1/1.</text>
</comment>
<name>A0A4P6M3X1_9FIRM</name>
<evidence type="ECO:0000313" key="8">
    <source>
        <dbReference type="EMBL" id="QBE98183.1"/>
    </source>
</evidence>
<feature type="active site" description="Proton acceptor; specific for L-alanine" evidence="4">
    <location>
        <position position="268"/>
    </location>
</feature>
<evidence type="ECO:0000313" key="10">
    <source>
        <dbReference type="Proteomes" id="UP000289794"/>
    </source>
</evidence>
<dbReference type="InterPro" id="IPR009006">
    <property type="entry name" value="Ala_racemase/Decarboxylase_C"/>
</dbReference>
<dbReference type="PANTHER" id="PTHR30511">
    <property type="entry name" value="ALANINE RACEMASE"/>
    <property type="match status" value="1"/>
</dbReference>
<dbReference type="GO" id="GO:0008784">
    <property type="term" value="F:alanine racemase activity"/>
    <property type="evidence" value="ECO:0007669"/>
    <property type="project" value="UniProtKB-UniRule"/>
</dbReference>
<dbReference type="PANTHER" id="PTHR30511:SF0">
    <property type="entry name" value="ALANINE RACEMASE, CATABOLIC-RELATED"/>
    <property type="match status" value="1"/>
</dbReference>
<comment type="similarity">
    <text evidence="4">Belongs to the alanine racemase family.</text>
</comment>
<dbReference type="Pfam" id="PF01168">
    <property type="entry name" value="Ala_racemase_N"/>
    <property type="match status" value="1"/>
</dbReference>
<comment type="function">
    <text evidence="4">Catalyzes the interconversion of L-alanine and D-alanine. May also act on other amino acids.</text>
</comment>
<feature type="domain" description="Alanine racemase C-terminal" evidence="7">
    <location>
        <begin position="247"/>
        <end position="375"/>
    </location>
</feature>
<dbReference type="PRINTS" id="PR00992">
    <property type="entry name" value="ALARACEMASE"/>
</dbReference>
<dbReference type="GO" id="GO:0005829">
    <property type="term" value="C:cytosol"/>
    <property type="evidence" value="ECO:0007669"/>
    <property type="project" value="TreeGrafter"/>
</dbReference>
<feature type="modified residue" description="N6-(pyridoxal phosphate)lysine" evidence="4 5">
    <location>
        <position position="38"/>
    </location>
</feature>
<dbReference type="GO" id="GO:0009252">
    <property type="term" value="P:peptidoglycan biosynthetic process"/>
    <property type="evidence" value="ECO:0007669"/>
    <property type="project" value="TreeGrafter"/>
</dbReference>
<dbReference type="SUPFAM" id="SSF50621">
    <property type="entry name" value="Alanine racemase C-terminal domain-like"/>
    <property type="match status" value="1"/>
</dbReference>
<dbReference type="EMBL" id="CP035945">
    <property type="protein sequence ID" value="QBE98183.1"/>
    <property type="molecule type" value="Genomic_DNA"/>
</dbReference>
<feature type="binding site" evidence="4 6">
    <location>
        <position position="316"/>
    </location>
    <ligand>
        <name>substrate</name>
    </ligand>
</feature>
<dbReference type="Proteomes" id="UP000289794">
    <property type="component" value="Chromosome"/>
</dbReference>
<dbReference type="InterPro" id="IPR011079">
    <property type="entry name" value="Ala_racemase_C"/>
</dbReference>
<dbReference type="Pfam" id="PF00842">
    <property type="entry name" value="Ala_racemase_C"/>
    <property type="match status" value="1"/>
</dbReference>
<keyword evidence="2 4" id="KW-0663">Pyridoxal phosphate</keyword>
<dbReference type="InterPro" id="IPR029066">
    <property type="entry name" value="PLP-binding_barrel"/>
</dbReference>
<dbReference type="NCBIfam" id="TIGR00492">
    <property type="entry name" value="alr"/>
    <property type="match status" value="1"/>
</dbReference>
<reference evidence="8 10" key="1">
    <citation type="submission" date="2019-01" db="EMBL/GenBank/DDBJ databases">
        <title>PMF-metabolizing Aryl O-demethylase.</title>
        <authorList>
            <person name="Kim M."/>
        </authorList>
    </citation>
    <scope>NUCLEOTIDE SEQUENCE [LARGE SCALE GENOMIC DNA]</scope>
    <source>
        <strain evidence="8 10">PMF1</strain>
    </source>
</reference>
<sequence>MNTPSRIYVSVDLDAVSYNLESMKRNIHKDTKIIAVLKADGYGHGALPIAEHIEPLPYIWGFAVACVEEGAALRKGGIKKPILILGYTFKEDYETIIENDFRPTVFTGKMAEELSDTARRLNKTVKVHIKLDTGMTRIGFRNLQHDVPEILRISKMPGLEVEGLFTHFARADESDREPAYVQLERYLEFVRALEEKGLHVPIKHCSNSAGIIRIPEANMDAVRAGIILYGLYPSDQVEKEPVPLKPVMALKSRVVYIKTVEPGVEISYGGTFVTKRPTRVATIPVGYADGYARALSGKGSVLIRGKRAPIIGRVCMDQFMVDVTDIPEAEELDEVTLIGRDGEDCITLEELGDISGRFNYEFACCINKRVPRLYISGQEPVRWTCLNEDPTVISGDWASEK</sequence>
<evidence type="ECO:0000256" key="6">
    <source>
        <dbReference type="PIRSR" id="PIRSR600821-52"/>
    </source>
</evidence>
<evidence type="ECO:0000259" key="7">
    <source>
        <dbReference type="SMART" id="SM01005"/>
    </source>
</evidence>
<evidence type="ECO:0000256" key="3">
    <source>
        <dbReference type="ARBA" id="ARBA00023235"/>
    </source>
</evidence>
<evidence type="ECO:0000256" key="2">
    <source>
        <dbReference type="ARBA" id="ARBA00022898"/>
    </source>
</evidence>
<accession>A0A4P6M3X1</accession>
<dbReference type="CDD" id="cd00430">
    <property type="entry name" value="PLPDE_III_AR"/>
    <property type="match status" value="1"/>
</dbReference>
<dbReference type="UniPathway" id="UPA00042">
    <property type="reaction ID" value="UER00497"/>
</dbReference>
<feature type="binding site" evidence="4 6">
    <location>
        <position position="137"/>
    </location>
    <ligand>
        <name>substrate</name>
    </ligand>
</feature>
<comment type="catalytic activity">
    <reaction evidence="4">
        <text>L-alanine = D-alanine</text>
        <dbReference type="Rhea" id="RHEA:20249"/>
        <dbReference type="ChEBI" id="CHEBI:57416"/>
        <dbReference type="ChEBI" id="CHEBI:57972"/>
        <dbReference type="EC" id="5.1.1.1"/>
    </reaction>
</comment>
<protein>
    <recommendedName>
        <fullName evidence="4">Alanine racemase</fullName>
        <ecNumber evidence="4">5.1.1.1</ecNumber>
    </recommendedName>
</protein>
<dbReference type="SMART" id="SM01005">
    <property type="entry name" value="Ala_racemase_C"/>
    <property type="match status" value="1"/>
</dbReference>
<dbReference type="Gene3D" id="2.40.37.10">
    <property type="entry name" value="Lyase, Ornithine Decarboxylase, Chain A, domain 1"/>
    <property type="match status" value="1"/>
</dbReference>